<evidence type="ECO:0000313" key="3">
    <source>
        <dbReference type="EMBL" id="PWF99636.1"/>
    </source>
</evidence>
<proteinExistence type="predicted"/>
<dbReference type="RefSeq" id="WP_109251094.1">
    <property type="nucleotide sequence ID" value="NZ_QCXQ01000006.1"/>
</dbReference>
<dbReference type="OrthoDB" id="9775197at2"/>
<accession>A0A2V1MX93</accession>
<gene>
    <name evidence="3" type="ORF">DCM90_08995</name>
</gene>
<dbReference type="Proteomes" id="UP000245080">
    <property type="component" value="Unassembled WGS sequence"/>
</dbReference>
<dbReference type="PANTHER" id="PTHR35936">
    <property type="entry name" value="MEMBRANE-BOUND LYTIC MUREIN TRANSGLYCOSYLASE F"/>
    <property type="match status" value="1"/>
</dbReference>
<dbReference type="CDD" id="cd00996">
    <property type="entry name" value="PBP2_AatB_like"/>
    <property type="match status" value="1"/>
</dbReference>
<comment type="caution">
    <text evidence="3">The sequence shown here is derived from an EMBL/GenBank/DDBJ whole genome shotgun (WGS) entry which is preliminary data.</text>
</comment>
<evidence type="ECO:0000256" key="1">
    <source>
        <dbReference type="ARBA" id="ARBA00022729"/>
    </source>
</evidence>
<feature type="domain" description="Solute-binding protein family 3/N-terminal" evidence="2">
    <location>
        <begin position="36"/>
        <end position="264"/>
    </location>
</feature>
<dbReference type="SUPFAM" id="SSF53850">
    <property type="entry name" value="Periplasmic binding protein-like II"/>
    <property type="match status" value="1"/>
</dbReference>
<organism evidence="3 4">
    <name type="scientific">Levilactobacillus bambusae</name>
    <dbReference type="NCBI Taxonomy" id="2024736"/>
    <lineage>
        <taxon>Bacteria</taxon>
        <taxon>Bacillati</taxon>
        <taxon>Bacillota</taxon>
        <taxon>Bacilli</taxon>
        <taxon>Lactobacillales</taxon>
        <taxon>Lactobacillaceae</taxon>
        <taxon>Levilactobacillus</taxon>
    </lineage>
</organism>
<dbReference type="EMBL" id="QCXQ01000006">
    <property type="protein sequence ID" value="PWF99636.1"/>
    <property type="molecule type" value="Genomic_DNA"/>
</dbReference>
<dbReference type="InterPro" id="IPR001638">
    <property type="entry name" value="Solute-binding_3/MltF_N"/>
</dbReference>
<evidence type="ECO:0000313" key="4">
    <source>
        <dbReference type="Proteomes" id="UP000245080"/>
    </source>
</evidence>
<sequence>MILLLVSLSTVLAGCQSAAKRADHTDSWSQIEKKKTVVVGLDDSFVPMGFREKNGRLVGYDVDLARAVFKLYGIHVDFQTIDWSMNVTELNNGTIDLIWNGYSVTPERKEKVAFSQPYLENDQVLVALKKNRINVISDMKGKSLGVQSGSSALFDLDDQPQLLKNQIKNQTPVQYDTFTNAFIDLNSGRIQGLLLDSTYAQYYIHHEADPKAYSVIAGPFPKEQFAVGMRKSDQTMRRKINAGLDELAKNGTLAKINHKWFGQTANSPLLAKP</sequence>
<dbReference type="Pfam" id="PF00497">
    <property type="entry name" value="SBP_bac_3"/>
    <property type="match status" value="1"/>
</dbReference>
<dbReference type="Gene3D" id="3.40.190.10">
    <property type="entry name" value="Periplasmic binding protein-like II"/>
    <property type="match status" value="2"/>
</dbReference>
<keyword evidence="4" id="KW-1185">Reference proteome</keyword>
<dbReference type="SMART" id="SM00062">
    <property type="entry name" value="PBPb"/>
    <property type="match status" value="1"/>
</dbReference>
<evidence type="ECO:0000259" key="2">
    <source>
        <dbReference type="SMART" id="SM00062"/>
    </source>
</evidence>
<name>A0A2V1MX93_9LACO</name>
<reference evidence="3 4" key="1">
    <citation type="journal article" date="2018" name="Int. J. Syst. Evol. Microbiol.">
        <title>Lactobacillus bambusae sp. nov., isolated from a traditional fermented Ma-bamboo shoots of Taiwan.</title>
        <authorList>
            <person name="Wang L.-T."/>
        </authorList>
    </citation>
    <scope>NUCLEOTIDE SEQUENCE [LARGE SCALE GENOMIC DNA]</scope>
    <source>
        <strain evidence="3 4">BS-W1</strain>
    </source>
</reference>
<protein>
    <submittedName>
        <fullName evidence="3">Amino acid ABC transporter substrate-binding protein</fullName>
    </submittedName>
</protein>
<dbReference type="AlphaFoldDB" id="A0A2V1MX93"/>
<keyword evidence="1" id="KW-0732">Signal</keyword>
<dbReference type="PANTHER" id="PTHR35936:SF34">
    <property type="entry name" value="ABC TRANSPORTER EXTRACELLULAR-BINDING PROTEIN YCKB-RELATED"/>
    <property type="match status" value="1"/>
</dbReference>